<dbReference type="RefSeq" id="WP_150662603.1">
    <property type="nucleotide sequence ID" value="NZ_CABPSA010000001.1"/>
</dbReference>
<reference evidence="3 4" key="1">
    <citation type="submission" date="2019-08" db="EMBL/GenBank/DDBJ databases">
        <authorList>
            <person name="Peeters C."/>
        </authorList>
    </citation>
    <scope>NUCLEOTIDE SEQUENCE [LARGE SCALE GENOMIC DNA]</scope>
    <source>
        <strain evidence="3 4">LMG 31010</strain>
    </source>
</reference>
<feature type="domain" description="Rhodanese" evidence="2">
    <location>
        <begin position="17"/>
        <end position="130"/>
    </location>
</feature>
<dbReference type="PANTHER" id="PTHR43855:SF1">
    <property type="entry name" value="THIOSULFATE SULFURTRANSFERASE"/>
    <property type="match status" value="1"/>
</dbReference>
<evidence type="ECO:0000313" key="3">
    <source>
        <dbReference type="EMBL" id="VVD63154.1"/>
    </source>
</evidence>
<dbReference type="GO" id="GO:0004792">
    <property type="term" value="F:thiosulfate-cyanide sulfurtransferase activity"/>
    <property type="evidence" value="ECO:0007669"/>
    <property type="project" value="InterPro"/>
</dbReference>
<dbReference type="SUPFAM" id="SSF52821">
    <property type="entry name" value="Rhodanese/Cell cycle control phosphatase"/>
    <property type="match status" value="2"/>
</dbReference>
<feature type="domain" description="Rhodanese" evidence="2">
    <location>
        <begin position="161"/>
        <end position="281"/>
    </location>
</feature>
<keyword evidence="3" id="KW-0808">Transferase</keyword>
<evidence type="ECO:0000259" key="2">
    <source>
        <dbReference type="PROSITE" id="PS50206"/>
    </source>
</evidence>
<accession>A0A5E4RKV5</accession>
<dbReference type="PROSITE" id="PS00380">
    <property type="entry name" value="RHODANESE_1"/>
    <property type="match status" value="1"/>
</dbReference>
<dbReference type="Gene3D" id="3.40.250.10">
    <property type="entry name" value="Rhodanese-like domain"/>
    <property type="match status" value="2"/>
</dbReference>
<sequence length="297" mass="32542">MNDRVLISPMALAAMRTTAPTVVIDTRDAANYAEAHIPGAVNIHEIFTYLATSTPEGLSALRETFATAFGNAGLSGKETAVIYEQSMETGFGQSCRGYVLLRYLGYPRDKIKVLHGGFSAWRAAGLPSATDVPHPKPVVFPVTTRARDILVDLAAMKTAVADRHIVKLDVRDVDEWIAESSSPYGRDFCPRKGRIPGSVWIEWYRMMKPTPTGKMFKSPSEILAECATVGISRETPVIVFCFKGARASNTFVALEEAGLKDVRLYFGSWNEWSRDPALPIEEGLPYKVSAASPPIRG</sequence>
<keyword evidence="1" id="KW-0677">Repeat</keyword>
<protein>
    <submittedName>
        <fullName evidence="3">Thiosulfate sulfurtransferase</fullName>
    </submittedName>
</protein>
<dbReference type="SMART" id="SM00450">
    <property type="entry name" value="RHOD"/>
    <property type="match status" value="2"/>
</dbReference>
<dbReference type="Pfam" id="PF00581">
    <property type="entry name" value="Rhodanese"/>
    <property type="match status" value="2"/>
</dbReference>
<proteinExistence type="predicted"/>
<dbReference type="OrthoDB" id="9781034at2"/>
<gene>
    <name evidence="3" type="ORF">PCO31010_00213</name>
</gene>
<dbReference type="InterPro" id="IPR051126">
    <property type="entry name" value="Thiosulfate_sulfurtransferase"/>
</dbReference>
<dbReference type="AlphaFoldDB" id="A0A5E4RKV5"/>
<dbReference type="InterPro" id="IPR036873">
    <property type="entry name" value="Rhodanese-like_dom_sf"/>
</dbReference>
<dbReference type="PANTHER" id="PTHR43855">
    <property type="entry name" value="THIOSULFATE SULFURTRANSFERASE"/>
    <property type="match status" value="1"/>
</dbReference>
<organism evidence="3 4">
    <name type="scientific">Pandoraea commovens</name>
    <dbReference type="NCBI Taxonomy" id="2508289"/>
    <lineage>
        <taxon>Bacteria</taxon>
        <taxon>Pseudomonadati</taxon>
        <taxon>Pseudomonadota</taxon>
        <taxon>Betaproteobacteria</taxon>
        <taxon>Burkholderiales</taxon>
        <taxon>Burkholderiaceae</taxon>
        <taxon>Pandoraea</taxon>
    </lineage>
</organism>
<dbReference type="PROSITE" id="PS50206">
    <property type="entry name" value="RHODANESE_3"/>
    <property type="match status" value="2"/>
</dbReference>
<dbReference type="InterPro" id="IPR001763">
    <property type="entry name" value="Rhodanese-like_dom"/>
</dbReference>
<dbReference type="EMBL" id="CABPSA010000001">
    <property type="protein sequence ID" value="VVD63154.1"/>
    <property type="molecule type" value="Genomic_DNA"/>
</dbReference>
<evidence type="ECO:0000256" key="1">
    <source>
        <dbReference type="ARBA" id="ARBA00022737"/>
    </source>
</evidence>
<dbReference type="Proteomes" id="UP000343335">
    <property type="component" value="Unassembled WGS sequence"/>
</dbReference>
<name>A0A5E4RKV5_9BURK</name>
<dbReference type="InterPro" id="IPR001307">
    <property type="entry name" value="Thiosulphate_STrfase_CS"/>
</dbReference>
<dbReference type="CDD" id="cd01449">
    <property type="entry name" value="TST_Repeat_2"/>
    <property type="match status" value="1"/>
</dbReference>
<evidence type="ECO:0000313" key="4">
    <source>
        <dbReference type="Proteomes" id="UP000343335"/>
    </source>
</evidence>